<dbReference type="EC" id="2.7.13.3" evidence="3"/>
<evidence type="ECO:0000256" key="3">
    <source>
        <dbReference type="ARBA" id="ARBA00012438"/>
    </source>
</evidence>
<keyword evidence="4" id="KW-0597">Phosphoprotein</keyword>
<feature type="coiled-coil region" evidence="8">
    <location>
        <begin position="257"/>
        <end position="284"/>
    </location>
</feature>
<evidence type="ECO:0000259" key="11">
    <source>
        <dbReference type="PROSITE" id="PS50109"/>
    </source>
</evidence>
<dbReference type="RefSeq" id="WP_179633539.1">
    <property type="nucleotide sequence ID" value="NZ_JACCFH010000001.1"/>
</dbReference>
<dbReference type="PANTHER" id="PTHR43711">
    <property type="entry name" value="TWO-COMPONENT HISTIDINE KINASE"/>
    <property type="match status" value="1"/>
</dbReference>
<evidence type="ECO:0000313" key="13">
    <source>
        <dbReference type="EMBL" id="NYG32676.1"/>
    </source>
</evidence>
<dbReference type="AlphaFoldDB" id="A0A7Y9QWE2"/>
<dbReference type="CDD" id="cd00075">
    <property type="entry name" value="HATPase"/>
    <property type="match status" value="1"/>
</dbReference>
<dbReference type="Gene3D" id="3.30.565.10">
    <property type="entry name" value="Histidine kinase-like ATPase, C-terminal domain"/>
    <property type="match status" value="1"/>
</dbReference>
<dbReference type="FunFam" id="1.10.287.130:FF:000001">
    <property type="entry name" value="Two-component sensor histidine kinase"/>
    <property type="match status" value="1"/>
</dbReference>
<feature type="chain" id="PRO_5030930464" description="histidine kinase" evidence="10">
    <location>
        <begin position="22"/>
        <end position="542"/>
    </location>
</feature>
<dbReference type="GO" id="GO:0016020">
    <property type="term" value="C:membrane"/>
    <property type="evidence" value="ECO:0007669"/>
    <property type="project" value="UniProtKB-SubCell"/>
</dbReference>
<dbReference type="InterPro" id="IPR050736">
    <property type="entry name" value="Sensor_HK_Regulatory"/>
</dbReference>
<feature type="domain" description="Histidine kinase" evidence="11">
    <location>
        <begin position="309"/>
        <end position="533"/>
    </location>
</feature>
<dbReference type="Gene3D" id="6.10.340.10">
    <property type="match status" value="1"/>
</dbReference>
<evidence type="ECO:0000256" key="8">
    <source>
        <dbReference type="SAM" id="Coils"/>
    </source>
</evidence>
<keyword evidence="5" id="KW-0808">Transferase</keyword>
<feature type="domain" description="HAMP" evidence="12">
    <location>
        <begin position="217"/>
        <end position="269"/>
    </location>
</feature>
<dbReference type="Proteomes" id="UP000518288">
    <property type="component" value="Unassembled WGS sequence"/>
</dbReference>
<name>A0A7Y9QWE2_9BURK</name>
<dbReference type="Pfam" id="PF02518">
    <property type="entry name" value="HATPase_c"/>
    <property type="match status" value="1"/>
</dbReference>
<dbReference type="Pfam" id="PF00672">
    <property type="entry name" value="HAMP"/>
    <property type="match status" value="1"/>
</dbReference>
<evidence type="ECO:0000256" key="1">
    <source>
        <dbReference type="ARBA" id="ARBA00000085"/>
    </source>
</evidence>
<feature type="signal peptide" evidence="10">
    <location>
        <begin position="1"/>
        <end position="21"/>
    </location>
</feature>
<dbReference type="InterPro" id="IPR003660">
    <property type="entry name" value="HAMP_dom"/>
</dbReference>
<reference evidence="13 14" key="1">
    <citation type="submission" date="2020-07" db="EMBL/GenBank/DDBJ databases">
        <title>Genomic Encyclopedia of Archaeal and Bacterial Type Strains, Phase II (KMG-II): from individual species to whole genera.</title>
        <authorList>
            <person name="Goeker M."/>
        </authorList>
    </citation>
    <scope>NUCLEOTIDE SEQUENCE [LARGE SCALE GENOMIC DNA]</scope>
    <source>
        <strain evidence="13 14">DSM 21226</strain>
    </source>
</reference>
<dbReference type="SUPFAM" id="SSF47384">
    <property type="entry name" value="Homodimeric domain of signal transducing histidine kinase"/>
    <property type="match status" value="1"/>
</dbReference>
<dbReference type="CDD" id="cd06225">
    <property type="entry name" value="HAMP"/>
    <property type="match status" value="1"/>
</dbReference>
<dbReference type="PROSITE" id="PS50885">
    <property type="entry name" value="HAMP"/>
    <property type="match status" value="1"/>
</dbReference>
<dbReference type="InterPro" id="IPR036097">
    <property type="entry name" value="HisK_dim/P_sf"/>
</dbReference>
<evidence type="ECO:0000256" key="10">
    <source>
        <dbReference type="SAM" id="SignalP"/>
    </source>
</evidence>
<evidence type="ECO:0000256" key="4">
    <source>
        <dbReference type="ARBA" id="ARBA00022553"/>
    </source>
</evidence>
<evidence type="ECO:0000256" key="9">
    <source>
        <dbReference type="SAM" id="Phobius"/>
    </source>
</evidence>
<dbReference type="PANTHER" id="PTHR43711:SF1">
    <property type="entry name" value="HISTIDINE KINASE 1"/>
    <property type="match status" value="1"/>
</dbReference>
<dbReference type="EMBL" id="JACCFH010000001">
    <property type="protein sequence ID" value="NYG32676.1"/>
    <property type="molecule type" value="Genomic_DNA"/>
</dbReference>
<evidence type="ECO:0000256" key="2">
    <source>
        <dbReference type="ARBA" id="ARBA00004370"/>
    </source>
</evidence>
<keyword evidence="7" id="KW-0902">Two-component regulatory system</keyword>
<keyword evidence="10" id="KW-0732">Signal</keyword>
<comment type="caution">
    <text evidence="13">The sequence shown here is derived from an EMBL/GenBank/DDBJ whole genome shotgun (WGS) entry which is preliminary data.</text>
</comment>
<gene>
    <name evidence="13" type="ORF">BDD16_001662</name>
</gene>
<keyword evidence="9" id="KW-0812">Transmembrane</keyword>
<dbReference type="CDD" id="cd00082">
    <property type="entry name" value="HisKA"/>
    <property type="match status" value="1"/>
</dbReference>
<keyword evidence="6 13" id="KW-0418">Kinase</keyword>
<dbReference type="Pfam" id="PF00512">
    <property type="entry name" value="HisKA"/>
    <property type="match status" value="1"/>
</dbReference>
<dbReference type="SMART" id="SM00304">
    <property type="entry name" value="HAMP"/>
    <property type="match status" value="1"/>
</dbReference>
<dbReference type="SMART" id="SM00387">
    <property type="entry name" value="HATPase_c"/>
    <property type="match status" value="1"/>
</dbReference>
<organism evidence="13 14">
    <name type="scientific">Sphaerotilus montanus</name>
    <dbReference type="NCBI Taxonomy" id="522889"/>
    <lineage>
        <taxon>Bacteria</taxon>
        <taxon>Pseudomonadati</taxon>
        <taxon>Pseudomonadota</taxon>
        <taxon>Betaproteobacteria</taxon>
        <taxon>Burkholderiales</taxon>
        <taxon>Sphaerotilaceae</taxon>
        <taxon>Sphaerotilus</taxon>
    </lineage>
</organism>
<dbReference type="PROSITE" id="PS50109">
    <property type="entry name" value="HIS_KIN"/>
    <property type="match status" value="1"/>
</dbReference>
<keyword evidence="9" id="KW-1133">Transmembrane helix</keyword>
<dbReference type="PRINTS" id="PR00344">
    <property type="entry name" value="BCTRLSENSOR"/>
</dbReference>
<protein>
    <recommendedName>
        <fullName evidence="3">histidine kinase</fullName>
        <ecNumber evidence="3">2.7.13.3</ecNumber>
    </recommendedName>
</protein>
<dbReference type="Gene3D" id="1.10.287.130">
    <property type="match status" value="1"/>
</dbReference>
<feature type="transmembrane region" description="Helical" evidence="9">
    <location>
        <begin position="196"/>
        <end position="216"/>
    </location>
</feature>
<keyword evidence="8" id="KW-0175">Coiled coil</keyword>
<evidence type="ECO:0000256" key="7">
    <source>
        <dbReference type="ARBA" id="ARBA00023012"/>
    </source>
</evidence>
<dbReference type="SMART" id="SM00388">
    <property type="entry name" value="HisKA"/>
    <property type="match status" value="1"/>
</dbReference>
<dbReference type="InterPro" id="IPR004358">
    <property type="entry name" value="Sig_transdc_His_kin-like_C"/>
</dbReference>
<proteinExistence type="predicted"/>
<evidence type="ECO:0000256" key="6">
    <source>
        <dbReference type="ARBA" id="ARBA00022777"/>
    </source>
</evidence>
<evidence type="ECO:0000313" key="14">
    <source>
        <dbReference type="Proteomes" id="UP000518288"/>
    </source>
</evidence>
<dbReference type="SUPFAM" id="SSF55874">
    <property type="entry name" value="ATPase domain of HSP90 chaperone/DNA topoisomerase II/histidine kinase"/>
    <property type="match status" value="1"/>
</dbReference>
<dbReference type="GO" id="GO:0000155">
    <property type="term" value="F:phosphorelay sensor kinase activity"/>
    <property type="evidence" value="ECO:0007669"/>
    <property type="project" value="InterPro"/>
</dbReference>
<evidence type="ECO:0000259" key="12">
    <source>
        <dbReference type="PROSITE" id="PS50885"/>
    </source>
</evidence>
<dbReference type="InterPro" id="IPR003661">
    <property type="entry name" value="HisK_dim/P_dom"/>
</dbReference>
<evidence type="ECO:0000256" key="5">
    <source>
        <dbReference type="ARBA" id="ARBA00022679"/>
    </source>
</evidence>
<dbReference type="InterPro" id="IPR036890">
    <property type="entry name" value="HATPase_C_sf"/>
</dbReference>
<accession>A0A7Y9QWE2</accession>
<keyword evidence="9" id="KW-0472">Membrane</keyword>
<comment type="catalytic activity">
    <reaction evidence="1">
        <text>ATP + protein L-histidine = ADP + protein N-phospho-L-histidine.</text>
        <dbReference type="EC" id="2.7.13.3"/>
    </reaction>
</comment>
<sequence length="542" mass="59078">MFLKRLTIALAALATASVLQGAAALWALSVANHHAEHGRVTGDIHLGFVELSATKQRLRTWVSQALLGAGPAPDERDRLEQELSAKVEQLRGLAQQAILLGNNLGVEDRQGQFERQEALDVLARGLARLGKAIDAVQPLPPGANAREAWDALTAVFEESEGRNLRTLIAQSIARAASSVERERAAADRTLRLMRTMWVGSSVALALAALVMAAHFARALRRPITELTTGAEALQRGELDHRVPTQSHDEFATVVRSLNAMATELKQHRQREDRARLKLQELVDERTSELRTALDSLQQADARRRQLFADISHELRSPTTAIRGEAEVALRGRQRAPEEYQEALRRIVEVSRQLGLVIDDLLTMARGDIDALALHRLPLDPALPVQEAVVQSMPLAREKGVQLLAPGVPAEALSVLADAQRLRQLVLLLIDNAVRYSHPQGEVRVSLQAVRDEHGRGHCEVCVVDAGIGISQDDLPHIFERNYRGALARLHRADGTGLGLAIGAVLARAHGGTVVVDSQPGHGTTARLRLPLLSEPALLLNEP</sequence>
<keyword evidence="14" id="KW-1185">Reference proteome</keyword>
<dbReference type="InterPro" id="IPR003594">
    <property type="entry name" value="HATPase_dom"/>
</dbReference>
<dbReference type="SUPFAM" id="SSF158472">
    <property type="entry name" value="HAMP domain-like"/>
    <property type="match status" value="1"/>
</dbReference>
<comment type="subcellular location">
    <subcellularLocation>
        <location evidence="2">Membrane</location>
    </subcellularLocation>
</comment>
<dbReference type="InterPro" id="IPR005467">
    <property type="entry name" value="His_kinase_dom"/>
</dbReference>